<dbReference type="Pfam" id="PF00485">
    <property type="entry name" value="PRK"/>
    <property type="match status" value="1"/>
</dbReference>
<accession>A0A099NTS8</accession>
<feature type="domain" description="Phosphoribosyltransferase" evidence="8">
    <location>
        <begin position="245"/>
        <end position="428"/>
    </location>
</feature>
<evidence type="ECO:0000256" key="3">
    <source>
        <dbReference type="ARBA" id="ARBA00022679"/>
    </source>
</evidence>
<evidence type="ECO:0000256" key="1">
    <source>
        <dbReference type="ARBA" id="ARBA00004690"/>
    </source>
</evidence>
<dbReference type="GO" id="GO:0043771">
    <property type="term" value="F:cytidine kinase activity"/>
    <property type="evidence" value="ECO:0007669"/>
    <property type="project" value="RHEA"/>
</dbReference>
<comment type="catalytic activity">
    <reaction evidence="6">
        <text>cytidine + ATP = CMP + ADP + H(+)</text>
        <dbReference type="Rhea" id="RHEA:24674"/>
        <dbReference type="ChEBI" id="CHEBI:15378"/>
        <dbReference type="ChEBI" id="CHEBI:17562"/>
        <dbReference type="ChEBI" id="CHEBI:30616"/>
        <dbReference type="ChEBI" id="CHEBI:60377"/>
        <dbReference type="ChEBI" id="CHEBI:456216"/>
        <dbReference type="EC" id="2.7.1.48"/>
    </reaction>
</comment>
<evidence type="ECO:0000313" key="9">
    <source>
        <dbReference type="EMBL" id="KGK36258.1"/>
    </source>
</evidence>
<gene>
    <name evidence="9" type="ORF">JL09_g4593</name>
</gene>
<evidence type="ECO:0000256" key="4">
    <source>
        <dbReference type="ARBA" id="ARBA00022741"/>
    </source>
</evidence>
<dbReference type="Gene3D" id="3.40.50.300">
    <property type="entry name" value="P-loop containing nucleotide triphosphate hydrolases"/>
    <property type="match status" value="1"/>
</dbReference>
<dbReference type="Proteomes" id="UP000029867">
    <property type="component" value="Unassembled WGS sequence"/>
</dbReference>
<keyword evidence="3 6" id="KW-0808">Transferase</keyword>
<comment type="pathway">
    <text evidence="1 6">Pyrimidine metabolism; UMP biosynthesis via salvage pathway; UMP from uridine: step 1/1.</text>
</comment>
<dbReference type="GO" id="GO:0004849">
    <property type="term" value="F:uridine kinase activity"/>
    <property type="evidence" value="ECO:0007669"/>
    <property type="project" value="UniProtKB-EC"/>
</dbReference>
<dbReference type="InterPro" id="IPR027417">
    <property type="entry name" value="P-loop_NTPase"/>
</dbReference>
<dbReference type="CDD" id="cd06223">
    <property type="entry name" value="PRTases_typeI"/>
    <property type="match status" value="1"/>
</dbReference>
<proteinExistence type="inferred from homology"/>
<dbReference type="NCBIfam" id="TIGR00235">
    <property type="entry name" value="udk"/>
    <property type="match status" value="1"/>
</dbReference>
<dbReference type="GO" id="GO:0005524">
    <property type="term" value="F:ATP binding"/>
    <property type="evidence" value="ECO:0007669"/>
    <property type="project" value="UniProtKB-KW"/>
</dbReference>
<dbReference type="Pfam" id="PF14681">
    <property type="entry name" value="UPRTase"/>
    <property type="match status" value="1"/>
</dbReference>
<feature type="non-terminal residue" evidence="9">
    <location>
        <position position="1"/>
    </location>
</feature>
<dbReference type="SUPFAM" id="SSF53271">
    <property type="entry name" value="PRTase-like"/>
    <property type="match status" value="1"/>
</dbReference>
<reference evidence="10" key="1">
    <citation type="journal article" date="2014" name="Microb. Cell Fact.">
        <title>Exploiting Issatchenkia orientalis SD108 for succinic acid production.</title>
        <authorList>
            <person name="Xiao H."/>
            <person name="Shao Z."/>
            <person name="Jiang Y."/>
            <person name="Dole S."/>
            <person name="Zhao H."/>
        </authorList>
    </citation>
    <scope>NUCLEOTIDE SEQUENCE [LARGE SCALE GENOMIC DNA]</scope>
    <source>
        <strain evidence="10">SD108</strain>
    </source>
</reference>
<sequence>INMAEYIPPWSTPYVIGIAGLSGSGKTTVAQEIISSINEPWTVLLSLDNFYQPLTKEQSLAAFDNNHDFDHPSSVDLDLVVECVRSLKSGKRTDIPVYSFVKHDREPDQKITIYGANVIIIEGIFALFKPELLELMDCKIYVDTDLDICYSRRLLRDIVHRGRSIKGVISQWDRFVKPNAISYVIPTRNNADMVIPRGTDNRIAMELLIAHLRKQLELKSEAHVKHLKSLGAGNTDWGKVHVLNETNQLKCLKTMIIDTNTTYDDFIFSFDRVASMLILEALNYVEYQYDKTITTPVGTVLENCTYAKQETNAVSIIRSGDCFTSALRKTTPAAKIGKLLIQTDSRTGEPKLHTEKLQSFDTNENVLLFDAQSISGGAAIMAIKVLLDHNVSQDKIILVNFTASETALTRILHAFPHIKVVTAIIGHKGNSTHNLPGDSDDEWWMSTRFIDNKYYGTS</sequence>
<dbReference type="Gene3D" id="3.40.50.2020">
    <property type="match status" value="1"/>
</dbReference>
<dbReference type="InterPro" id="IPR029057">
    <property type="entry name" value="PRTase-like"/>
</dbReference>
<dbReference type="InterPro" id="IPR000764">
    <property type="entry name" value="Uridine_kinase-like"/>
</dbReference>
<dbReference type="EC" id="2.7.1.48" evidence="6"/>
<protein>
    <recommendedName>
        <fullName evidence="6">Uridine kinase</fullName>
        <ecNumber evidence="6">2.7.1.48</ecNumber>
    </recommendedName>
</protein>
<organism evidence="9 10">
    <name type="scientific">Pichia kudriavzevii</name>
    <name type="common">Yeast</name>
    <name type="synonym">Issatchenkia orientalis</name>
    <dbReference type="NCBI Taxonomy" id="4909"/>
    <lineage>
        <taxon>Eukaryota</taxon>
        <taxon>Fungi</taxon>
        <taxon>Dikarya</taxon>
        <taxon>Ascomycota</taxon>
        <taxon>Saccharomycotina</taxon>
        <taxon>Pichiomycetes</taxon>
        <taxon>Pichiales</taxon>
        <taxon>Pichiaceae</taxon>
        <taxon>Pichia</taxon>
    </lineage>
</organism>
<dbReference type="GO" id="GO:0044206">
    <property type="term" value="P:UMP salvage"/>
    <property type="evidence" value="ECO:0007669"/>
    <property type="project" value="UniProtKB-UniPathway"/>
</dbReference>
<evidence type="ECO:0000256" key="5">
    <source>
        <dbReference type="ARBA" id="ARBA00022777"/>
    </source>
</evidence>
<dbReference type="PANTHER" id="PTHR10285">
    <property type="entry name" value="URIDINE KINASE"/>
    <property type="match status" value="1"/>
</dbReference>
<evidence type="ECO:0000256" key="2">
    <source>
        <dbReference type="ARBA" id="ARBA00004784"/>
    </source>
</evidence>
<dbReference type="UniPathway" id="UPA00579">
    <property type="reaction ID" value="UER00640"/>
</dbReference>
<comment type="pathway">
    <text evidence="2 6">Pyrimidine metabolism; CTP biosynthesis via salvage pathway; CTP from cytidine: step 1/3.</text>
</comment>
<evidence type="ECO:0000256" key="6">
    <source>
        <dbReference type="RuleBase" id="RU003825"/>
    </source>
</evidence>
<feature type="domain" description="Phosphoribulokinase/uridine kinase" evidence="7">
    <location>
        <begin position="15"/>
        <end position="203"/>
    </location>
</feature>
<evidence type="ECO:0000259" key="8">
    <source>
        <dbReference type="Pfam" id="PF14681"/>
    </source>
</evidence>
<dbReference type="PRINTS" id="PR00988">
    <property type="entry name" value="URIDINKINASE"/>
</dbReference>
<comment type="similarity">
    <text evidence="6">Belongs to the uridine kinase family.</text>
</comment>
<keyword evidence="6" id="KW-0067">ATP-binding</keyword>
<dbReference type="EMBL" id="JQFK01000094">
    <property type="protein sequence ID" value="KGK36258.1"/>
    <property type="molecule type" value="Genomic_DNA"/>
</dbReference>
<dbReference type="NCBIfam" id="NF004018">
    <property type="entry name" value="PRK05480.1"/>
    <property type="match status" value="1"/>
</dbReference>
<keyword evidence="5 6" id="KW-0418">Kinase</keyword>
<dbReference type="AlphaFoldDB" id="A0A099NTS8"/>
<keyword evidence="4 6" id="KW-0547">Nucleotide-binding</keyword>
<evidence type="ECO:0000313" key="10">
    <source>
        <dbReference type="Proteomes" id="UP000029867"/>
    </source>
</evidence>
<comment type="catalytic activity">
    <reaction evidence="6">
        <text>uridine + ATP = UMP + ADP + H(+)</text>
        <dbReference type="Rhea" id="RHEA:16825"/>
        <dbReference type="ChEBI" id="CHEBI:15378"/>
        <dbReference type="ChEBI" id="CHEBI:16704"/>
        <dbReference type="ChEBI" id="CHEBI:30616"/>
        <dbReference type="ChEBI" id="CHEBI:57865"/>
        <dbReference type="ChEBI" id="CHEBI:456216"/>
        <dbReference type="EC" id="2.7.1.48"/>
    </reaction>
</comment>
<dbReference type="GO" id="GO:0044211">
    <property type="term" value="P:CTP salvage"/>
    <property type="evidence" value="ECO:0007669"/>
    <property type="project" value="UniProtKB-UniPathway"/>
</dbReference>
<dbReference type="CDD" id="cd02023">
    <property type="entry name" value="UMPK"/>
    <property type="match status" value="1"/>
</dbReference>
<dbReference type="InterPro" id="IPR006083">
    <property type="entry name" value="PRK/URK"/>
</dbReference>
<comment type="caution">
    <text evidence="9">The sequence shown here is derived from an EMBL/GenBank/DDBJ whole genome shotgun (WGS) entry which is preliminary data.</text>
</comment>
<evidence type="ECO:0000259" key="7">
    <source>
        <dbReference type="Pfam" id="PF00485"/>
    </source>
</evidence>
<dbReference type="VEuPathDB" id="FungiDB:C5L36_0A07410"/>
<dbReference type="FunFam" id="3.40.50.300:FF:000339">
    <property type="entry name" value="Uridine kinase"/>
    <property type="match status" value="1"/>
</dbReference>
<dbReference type="InterPro" id="IPR000836">
    <property type="entry name" value="PRTase_dom"/>
</dbReference>
<dbReference type="UniPathway" id="UPA00574">
    <property type="reaction ID" value="UER00637"/>
</dbReference>
<name>A0A099NTS8_PICKU</name>
<dbReference type="HOGENOM" id="CLU_021278_0_2_1"/>
<dbReference type="eggNOG" id="KOG4203">
    <property type="taxonomic scope" value="Eukaryota"/>
</dbReference>
<dbReference type="SUPFAM" id="SSF52540">
    <property type="entry name" value="P-loop containing nucleoside triphosphate hydrolases"/>
    <property type="match status" value="1"/>
</dbReference>